<accession>A0A9P4P150</accession>
<protein>
    <submittedName>
        <fullName evidence="1">Uncharacterized protein</fullName>
    </submittedName>
</protein>
<keyword evidence="2" id="KW-1185">Reference proteome</keyword>
<reference evidence="1" key="1">
    <citation type="journal article" date="2020" name="Stud. Mycol.">
        <title>101 Dothideomycetes genomes: a test case for predicting lifestyles and emergence of pathogens.</title>
        <authorList>
            <person name="Haridas S."/>
            <person name="Albert R."/>
            <person name="Binder M."/>
            <person name="Bloem J."/>
            <person name="Labutti K."/>
            <person name="Salamov A."/>
            <person name="Andreopoulos B."/>
            <person name="Baker S."/>
            <person name="Barry K."/>
            <person name="Bills G."/>
            <person name="Bluhm B."/>
            <person name="Cannon C."/>
            <person name="Castanera R."/>
            <person name="Culley D."/>
            <person name="Daum C."/>
            <person name="Ezra D."/>
            <person name="Gonzalez J."/>
            <person name="Henrissat B."/>
            <person name="Kuo A."/>
            <person name="Liang C."/>
            <person name="Lipzen A."/>
            <person name="Lutzoni F."/>
            <person name="Magnuson J."/>
            <person name="Mondo S."/>
            <person name="Nolan M."/>
            <person name="Ohm R."/>
            <person name="Pangilinan J."/>
            <person name="Park H.-J."/>
            <person name="Ramirez L."/>
            <person name="Alfaro M."/>
            <person name="Sun H."/>
            <person name="Tritt A."/>
            <person name="Yoshinaga Y."/>
            <person name="Zwiers L.-H."/>
            <person name="Turgeon B."/>
            <person name="Goodwin S."/>
            <person name="Spatafora J."/>
            <person name="Crous P."/>
            <person name="Grigoriev I."/>
        </authorList>
    </citation>
    <scope>NUCLEOTIDE SEQUENCE</scope>
    <source>
        <strain evidence="1">CBS 130266</strain>
    </source>
</reference>
<name>A0A9P4P150_9PEZI</name>
<gene>
    <name evidence="1" type="ORF">EJ08DRAFT_233710</name>
</gene>
<organism evidence="1 2">
    <name type="scientific">Tothia fuscella</name>
    <dbReference type="NCBI Taxonomy" id="1048955"/>
    <lineage>
        <taxon>Eukaryota</taxon>
        <taxon>Fungi</taxon>
        <taxon>Dikarya</taxon>
        <taxon>Ascomycota</taxon>
        <taxon>Pezizomycotina</taxon>
        <taxon>Dothideomycetes</taxon>
        <taxon>Pleosporomycetidae</taxon>
        <taxon>Venturiales</taxon>
        <taxon>Cylindrosympodiaceae</taxon>
        <taxon>Tothia</taxon>
    </lineage>
</organism>
<dbReference type="AlphaFoldDB" id="A0A9P4P150"/>
<dbReference type="Proteomes" id="UP000800235">
    <property type="component" value="Unassembled WGS sequence"/>
</dbReference>
<evidence type="ECO:0000313" key="2">
    <source>
        <dbReference type="Proteomes" id="UP000800235"/>
    </source>
</evidence>
<evidence type="ECO:0000313" key="1">
    <source>
        <dbReference type="EMBL" id="KAF2436284.1"/>
    </source>
</evidence>
<proteinExistence type="predicted"/>
<comment type="caution">
    <text evidence="1">The sequence shown here is derived from an EMBL/GenBank/DDBJ whole genome shotgun (WGS) entry which is preliminary data.</text>
</comment>
<sequence length="116" mass="13410">MRLLTSSQKTLFISQPYPFVFLALKLSSLQACSLDGSKVVVCDELASLPTNVFLYIYIRAFKLLHPLRIPPSIQVTSEHINSWSHYLFRFVVPRLCVGIRLCSEFLLQRVFFPMQE</sequence>
<dbReference type="EMBL" id="MU007011">
    <property type="protein sequence ID" value="KAF2436284.1"/>
    <property type="molecule type" value="Genomic_DNA"/>
</dbReference>